<dbReference type="PIRSF" id="PIRSF010631">
    <property type="entry name" value="A-rhamnsds"/>
    <property type="match status" value="1"/>
</dbReference>
<evidence type="ECO:0000313" key="8">
    <source>
        <dbReference type="EMBL" id="GAC02991.1"/>
    </source>
</evidence>
<evidence type="ECO:0000256" key="3">
    <source>
        <dbReference type="ARBA" id="ARBA00022801"/>
    </source>
</evidence>
<comment type="caution">
    <text evidence="8">The sequence shown here is derived from an EMBL/GenBank/DDBJ whole genome shotgun (WGS) entry which is preliminary data.</text>
</comment>
<dbReference type="Gene3D" id="2.60.420.10">
    <property type="entry name" value="Maltose phosphorylase, domain 3"/>
    <property type="match status" value="1"/>
</dbReference>
<dbReference type="InterPro" id="IPR012341">
    <property type="entry name" value="6hp_glycosidase-like_sf"/>
</dbReference>
<dbReference type="SUPFAM" id="SSF48208">
    <property type="entry name" value="Six-hairpin glycosidases"/>
    <property type="match status" value="1"/>
</dbReference>
<dbReference type="Pfam" id="PF25788">
    <property type="entry name" value="Ig_Rha78A_N"/>
    <property type="match status" value="1"/>
</dbReference>
<dbReference type="PANTHER" id="PTHR33307:SF6">
    <property type="entry name" value="ALPHA-RHAMNOSIDASE (EUROFUNG)-RELATED"/>
    <property type="match status" value="1"/>
</dbReference>
<dbReference type="Gene3D" id="2.60.120.260">
    <property type="entry name" value="Galactose-binding domain-like"/>
    <property type="match status" value="2"/>
</dbReference>
<feature type="domain" description="Alpha-L-rhamnosidase concanavalin-like" evidence="4">
    <location>
        <begin position="363"/>
        <end position="462"/>
    </location>
</feature>
<dbReference type="InterPro" id="IPR013737">
    <property type="entry name" value="Bac_rhamnosid_N"/>
</dbReference>
<dbReference type="Pfam" id="PF17390">
    <property type="entry name" value="Bac_rhamnosid_C"/>
    <property type="match status" value="1"/>
</dbReference>
<dbReference type="EC" id="3.2.1.40" evidence="2"/>
<organism evidence="8 9">
    <name type="scientific">Paraglaciecola agarilytica NO2</name>
    <dbReference type="NCBI Taxonomy" id="1125747"/>
    <lineage>
        <taxon>Bacteria</taxon>
        <taxon>Pseudomonadati</taxon>
        <taxon>Pseudomonadota</taxon>
        <taxon>Gammaproteobacteria</taxon>
        <taxon>Alteromonadales</taxon>
        <taxon>Alteromonadaceae</taxon>
        <taxon>Paraglaciecola</taxon>
    </lineage>
</organism>
<feature type="domain" description="Alpha-L-rhamnosidase six-hairpin glycosidase" evidence="6">
    <location>
        <begin position="472"/>
        <end position="814"/>
    </location>
</feature>
<dbReference type="Pfam" id="PF17389">
    <property type="entry name" value="Bac_rhamnosid6H"/>
    <property type="match status" value="1"/>
</dbReference>
<keyword evidence="3" id="KW-0378">Hydrolase</keyword>
<dbReference type="Pfam" id="PF08531">
    <property type="entry name" value="Bac_rhamnosid_N"/>
    <property type="match status" value="1"/>
</dbReference>
<feature type="domain" description="Alpha-L-rhamnosidase C-terminal" evidence="7">
    <location>
        <begin position="817"/>
        <end position="884"/>
    </location>
</feature>
<feature type="domain" description="Bacterial alpha-L-rhamnosidase N-terminal" evidence="5">
    <location>
        <begin position="183"/>
        <end position="353"/>
    </location>
</feature>
<dbReference type="Pfam" id="PF05592">
    <property type="entry name" value="Bac_rhamnosid"/>
    <property type="match status" value="1"/>
</dbReference>
<proteinExistence type="predicted"/>
<evidence type="ECO:0000259" key="5">
    <source>
        <dbReference type="Pfam" id="PF08531"/>
    </source>
</evidence>
<dbReference type="InterPro" id="IPR035396">
    <property type="entry name" value="Bac_rhamnosid6H"/>
</dbReference>
<gene>
    <name evidence="8" type="ORF">GAGA_0126</name>
</gene>
<dbReference type="InterPro" id="IPR016007">
    <property type="entry name" value="Alpha_rhamnosid"/>
</dbReference>
<dbReference type="EMBL" id="BAEK01000004">
    <property type="protein sequence ID" value="GAC02991.1"/>
    <property type="molecule type" value="Genomic_DNA"/>
</dbReference>
<evidence type="ECO:0000313" key="9">
    <source>
        <dbReference type="Proteomes" id="UP000008372"/>
    </source>
</evidence>
<comment type="catalytic activity">
    <reaction evidence="1">
        <text>Hydrolysis of terminal non-reducing alpha-L-rhamnose residues in alpha-L-rhamnosides.</text>
        <dbReference type="EC" id="3.2.1.40"/>
    </reaction>
</comment>
<evidence type="ECO:0000259" key="6">
    <source>
        <dbReference type="Pfam" id="PF17389"/>
    </source>
</evidence>
<sequence>MKFIIFISITLLVVQLISGCSTKKNDTLNVHPVKLKVGEGFVNPLGYYEKEPRFSWKLPSIDSGSLTQSAYQIQLATSLKQLRFSPDKWDSGKIVSSSTSWVTYKGHPLRSREKVFWRVRVWDQLGEMSEWSPTQTIEMGLLQNSDWVAKWIGAATTDTHLAPSQEVLATPQYFRKPFTISSEIQKARLYVTAKGVFKVFINGEDVSKADVLTPGWTPYQQRIETLTYDVTRQLNLYENVISSSIAGGWYSGRVAGLLDTDHKQSPRLLAQLEITYVDGSKEVIASDGTWKATQEGPIRFASNYDGERYDQNYEMPGWKTPSYNDGSWSKVITEDVLQSIHLRPKRHLPVREIETLNPVSVTQTKPGTAVFDFGQNMVGVPSLSLPVTKGKQVAIRYAEALHKGEFYTENYRSAHSTDYYLPVKSGVINYKPTFTFHGYRYVEVSGFDETKIPNANWISANVQHSDIELYKNFTSSNAKLNKLFENINWGLKSNFFDIPLDCPQRDERLGWTGDANAFVTPSLYMSDSYGFWSAWLKSLREEQTVDGFVPLYIPYVKWIDWTSSGWGDAATILPWELYTMTGDVKILEDSYASMKAWVEYHKSEAKGYVSHMKTFGDWLQPYPEAEGKGANRGDTDFSLISTAFFARSVEMTAKTAKELNKVRDYKALSVLHAKITKAFRDTFFDSGLNVTKGKSTQTAYLLSLAYNLIPENERPQAQEKLIALLEASDMHLRTGFLGTPLLAETLQNAGRSDLVYELIFKETYPSWFYSINNGATTTWERWNSYSSEDGFNPQGMNSLNHYAYGTISKWFYEGILGIKPAKPGFKEITIAPQITTKLDFVEGSYPTPQGEVKVSWSKEKSSLKLKVVIPNNSTAKIIIPVGYKLDDAKSAVSKPISNSLNLLPGNYQFHFIADSSIKGSKHFAS</sequence>
<dbReference type="RefSeq" id="WP_008301832.1">
    <property type="nucleotide sequence ID" value="NZ_BAEK01000004.1"/>
</dbReference>
<dbReference type="PROSITE" id="PS51257">
    <property type="entry name" value="PROKAR_LIPOPROTEIN"/>
    <property type="match status" value="1"/>
</dbReference>
<reference evidence="8 9" key="1">
    <citation type="journal article" date="2014" name="Environ. Microbiol.">
        <title>Comparative genomics of the marine bacterial genus Glaciecola reveals the high degree of genomic diversity and genomic characteristic for cold adaptation.</title>
        <authorList>
            <person name="Qin Q.L."/>
            <person name="Xie B.B."/>
            <person name="Yu Y."/>
            <person name="Shu Y.L."/>
            <person name="Rong J.C."/>
            <person name="Zhang Y.J."/>
            <person name="Zhao D.L."/>
            <person name="Chen X.L."/>
            <person name="Zhang X.Y."/>
            <person name="Chen B."/>
            <person name="Zhou B.C."/>
            <person name="Zhang Y.Z."/>
        </authorList>
    </citation>
    <scope>NUCLEOTIDE SEQUENCE [LARGE SCALE GENOMIC DNA]</scope>
    <source>
        <strain evidence="8 9">NO2</strain>
    </source>
</reference>
<dbReference type="InterPro" id="IPR013783">
    <property type="entry name" value="Ig-like_fold"/>
</dbReference>
<accession>A0ABQ0I109</accession>
<dbReference type="InterPro" id="IPR008902">
    <property type="entry name" value="Rhamnosid_concanavalin"/>
</dbReference>
<keyword evidence="9" id="KW-1185">Reference proteome</keyword>
<dbReference type="PANTHER" id="PTHR33307">
    <property type="entry name" value="ALPHA-RHAMNOSIDASE (EUROFUNG)"/>
    <property type="match status" value="1"/>
</dbReference>
<name>A0ABQ0I109_9ALTE</name>
<dbReference type="Gene3D" id="2.60.40.10">
    <property type="entry name" value="Immunoglobulins"/>
    <property type="match status" value="1"/>
</dbReference>
<evidence type="ECO:0000256" key="2">
    <source>
        <dbReference type="ARBA" id="ARBA00012652"/>
    </source>
</evidence>
<evidence type="ECO:0000259" key="4">
    <source>
        <dbReference type="Pfam" id="PF05592"/>
    </source>
</evidence>
<dbReference type="InterPro" id="IPR008928">
    <property type="entry name" value="6-hairpin_glycosidase_sf"/>
</dbReference>
<protein>
    <recommendedName>
        <fullName evidence="2">alpha-L-rhamnosidase</fullName>
        <ecNumber evidence="2">3.2.1.40</ecNumber>
    </recommendedName>
</protein>
<dbReference type="InterPro" id="IPR035398">
    <property type="entry name" value="Bac_rhamnosid_C"/>
</dbReference>
<dbReference type="Proteomes" id="UP000008372">
    <property type="component" value="Unassembled WGS sequence"/>
</dbReference>
<dbReference type="Gene3D" id="1.50.10.10">
    <property type="match status" value="1"/>
</dbReference>
<evidence type="ECO:0000256" key="1">
    <source>
        <dbReference type="ARBA" id="ARBA00001445"/>
    </source>
</evidence>
<evidence type="ECO:0000259" key="7">
    <source>
        <dbReference type="Pfam" id="PF17390"/>
    </source>
</evidence>